<dbReference type="Gene3D" id="3.30.390.110">
    <property type="match status" value="1"/>
</dbReference>
<gene>
    <name evidence="5" type="ORF">PMIC02512_LOCUS3720</name>
</gene>
<dbReference type="GO" id="GO:0006412">
    <property type="term" value="P:translation"/>
    <property type="evidence" value="ECO:0007669"/>
    <property type="project" value="InterPro"/>
</dbReference>
<dbReference type="GO" id="GO:0003735">
    <property type="term" value="F:structural constituent of ribosome"/>
    <property type="evidence" value="ECO:0007669"/>
    <property type="project" value="InterPro"/>
</dbReference>
<feature type="domain" description="Ribosomal eL28/Mak16" evidence="4">
    <location>
        <begin position="17"/>
        <end position="131"/>
    </location>
</feature>
<accession>A0A7S2X6R2</accession>
<dbReference type="GO" id="GO:1990904">
    <property type="term" value="C:ribonucleoprotein complex"/>
    <property type="evidence" value="ECO:0007669"/>
    <property type="project" value="UniProtKB-KW"/>
</dbReference>
<protein>
    <recommendedName>
        <fullName evidence="4">Ribosomal eL28/Mak16 domain-containing protein</fullName>
    </recommendedName>
</protein>
<evidence type="ECO:0000259" key="4">
    <source>
        <dbReference type="Pfam" id="PF01778"/>
    </source>
</evidence>
<evidence type="ECO:0000256" key="2">
    <source>
        <dbReference type="ARBA" id="ARBA00022980"/>
    </source>
</evidence>
<reference evidence="5" key="1">
    <citation type="submission" date="2021-01" db="EMBL/GenBank/DDBJ databases">
        <authorList>
            <person name="Corre E."/>
            <person name="Pelletier E."/>
            <person name="Niang G."/>
            <person name="Scheremetjew M."/>
            <person name="Finn R."/>
            <person name="Kale V."/>
            <person name="Holt S."/>
            <person name="Cochrane G."/>
            <person name="Meng A."/>
            <person name="Brown T."/>
            <person name="Cohen L."/>
        </authorList>
    </citation>
    <scope>NUCLEOTIDE SEQUENCE</scope>
    <source>
        <strain evidence="5">CCCM 845</strain>
    </source>
</reference>
<dbReference type="EMBL" id="HBHN01014587">
    <property type="protein sequence ID" value="CAD9726296.1"/>
    <property type="molecule type" value="Transcribed_RNA"/>
</dbReference>
<dbReference type="AlphaFoldDB" id="A0A7S2X6R2"/>
<organism evidence="5">
    <name type="scientific">Prorocentrum micans</name>
    <name type="common">Red tide dinoflagellate</name>
    <dbReference type="NCBI Taxonomy" id="2945"/>
    <lineage>
        <taxon>Eukaryota</taxon>
        <taxon>Sar</taxon>
        <taxon>Alveolata</taxon>
        <taxon>Dinophyceae</taxon>
        <taxon>Prorocentrales</taxon>
        <taxon>Prorocentraceae</taxon>
        <taxon>Prorocentrum</taxon>
    </lineage>
</organism>
<name>A0A7S2X6R2_PROMC</name>
<dbReference type="GO" id="GO:0005840">
    <property type="term" value="C:ribosome"/>
    <property type="evidence" value="ECO:0007669"/>
    <property type="project" value="UniProtKB-KW"/>
</dbReference>
<evidence type="ECO:0000313" key="5">
    <source>
        <dbReference type="EMBL" id="CAD9726296.1"/>
    </source>
</evidence>
<evidence type="ECO:0000256" key="3">
    <source>
        <dbReference type="ARBA" id="ARBA00023274"/>
    </source>
</evidence>
<keyword evidence="3" id="KW-0687">Ribonucleoprotein</keyword>
<dbReference type="InterPro" id="IPR029004">
    <property type="entry name" value="Ribosomal_eL28/Mak16"/>
</dbReference>
<dbReference type="PANTHER" id="PTHR10544">
    <property type="entry name" value="60S RIBOSOMAL PROTEIN L28"/>
    <property type="match status" value="1"/>
</dbReference>
<keyword evidence="2" id="KW-0689">Ribosomal protein</keyword>
<dbReference type="Pfam" id="PF01778">
    <property type="entry name" value="Ribosomal_L28e"/>
    <property type="match status" value="1"/>
</dbReference>
<proteinExistence type="inferred from homology"/>
<dbReference type="InterPro" id="IPR002672">
    <property type="entry name" value="Ribosomal_eL28"/>
</dbReference>
<sequence>MLLVEFFQVLGLCTDDLTWAIVRRNNSAVVGRRSGPKFTREANNLVNQPRRKYTGCVSKAVGVSFGEKGNSVLTLKTKNGVNKPNRLVRKVQLRHVARGAKACNQTIAKLTEDQYYCADLKRAAQARLSAQAQGSIKKIASVEYKPKTRSNKD</sequence>
<comment type="similarity">
    <text evidence="1">Belongs to the eukaryotic ribosomal protein eL28 family.</text>
</comment>
<evidence type="ECO:0000256" key="1">
    <source>
        <dbReference type="ARBA" id="ARBA00007926"/>
    </source>
</evidence>